<keyword evidence="5" id="KW-0119">Carbohydrate metabolism</keyword>
<dbReference type="Proteomes" id="UP000308713">
    <property type="component" value="Unassembled WGS sequence"/>
</dbReference>
<dbReference type="GO" id="GO:0004553">
    <property type="term" value="F:hydrolase activity, hydrolyzing O-glycosyl compounds"/>
    <property type="evidence" value="ECO:0007669"/>
    <property type="project" value="InterPro"/>
</dbReference>
<feature type="domain" description="CBM6" evidence="10">
    <location>
        <begin position="320"/>
        <end position="450"/>
    </location>
</feature>
<dbReference type="PROSITE" id="PS51175">
    <property type="entry name" value="CBM6"/>
    <property type="match status" value="1"/>
</dbReference>
<keyword evidence="12" id="KW-1185">Reference proteome</keyword>
<evidence type="ECO:0000313" key="11">
    <source>
        <dbReference type="EMBL" id="TNJ46583.1"/>
    </source>
</evidence>
<evidence type="ECO:0000256" key="8">
    <source>
        <dbReference type="RuleBase" id="RU361187"/>
    </source>
</evidence>
<protein>
    <submittedName>
        <fullName evidence="11">Carbohydrate-binding protein</fullName>
    </submittedName>
</protein>
<dbReference type="Pfam" id="PF04616">
    <property type="entry name" value="Glyco_hydro_43"/>
    <property type="match status" value="1"/>
</dbReference>
<reference evidence="11 12" key="1">
    <citation type="submission" date="2019-05" db="EMBL/GenBank/DDBJ databases">
        <title>Tamlana fucoidanivorans sp. nov., isolated from the surface of algae collected from Fujian province in China.</title>
        <authorList>
            <person name="Li J."/>
        </authorList>
    </citation>
    <scope>NUCLEOTIDE SEQUENCE [LARGE SCALE GENOMIC DNA]</scope>
    <source>
        <strain evidence="11 12">CW2-9</strain>
    </source>
</reference>
<accession>A0A5C4SSR7</accession>
<sequence>MNSMFQKRFLKFCCYLLLTSSMLSAQNPLVTHIYTADPTARVFDGKLYIYPSHDAIPKNEEDAPRFYMPDYHMFSLENGSTWKDYGVILDQNEVPWGKKNANGMWAPDCIKNGDLYYYYFPAPPKDESSFRRIGVGVSKSPIGPFVWEKNYIQGIEGIDPGLLLDDDGKTYLFYASEKRLKGVKLKANMKEIDSEPIQIQGIPKGYVEGPFPFKHHGVYYLTFAHVFPNEGYTIGYATSKTPLGPYIYCGKIMDNIDNGTNHHSVVKYNDRWILFYHWWDISGFNKLRSMRADYLEFKKDGSIKKVEPTMRGIGHPKIGDTIQIDRYNEIYNAKTTFVGGNEPKGWMVCDTKMMSHVKFNGVDFEKGQAKLIKARVASGQRKGAFEIRLNNSKGKLIATFPVQYTGGWNSWQTIETNLLEQVKGVQDIVVVFVSEWGATKIVNLNWLLLK</sequence>
<dbReference type="SMART" id="SM00606">
    <property type="entry name" value="CBD_IV"/>
    <property type="match status" value="1"/>
</dbReference>
<comment type="similarity">
    <text evidence="1 8">Belongs to the glycosyl hydrolase 43 family.</text>
</comment>
<evidence type="ECO:0000256" key="1">
    <source>
        <dbReference type="ARBA" id="ARBA00009865"/>
    </source>
</evidence>
<evidence type="ECO:0000256" key="7">
    <source>
        <dbReference type="PIRSR" id="PIRSR606710-2"/>
    </source>
</evidence>
<evidence type="ECO:0000256" key="4">
    <source>
        <dbReference type="ARBA" id="ARBA00022801"/>
    </source>
</evidence>
<dbReference type="AlphaFoldDB" id="A0A5C4SSR7"/>
<keyword evidence="2" id="KW-0624">Polysaccharide degradation</keyword>
<evidence type="ECO:0000259" key="10">
    <source>
        <dbReference type="PROSITE" id="PS51175"/>
    </source>
</evidence>
<dbReference type="InterPro" id="IPR052176">
    <property type="entry name" value="Glycosyl_Hydrlase_43_Enz"/>
</dbReference>
<dbReference type="GO" id="GO:0045493">
    <property type="term" value="P:xylan catabolic process"/>
    <property type="evidence" value="ECO:0007669"/>
    <property type="project" value="UniProtKB-KW"/>
</dbReference>
<keyword evidence="2" id="KW-0858">Xylan degradation</keyword>
<dbReference type="InterPro" id="IPR006584">
    <property type="entry name" value="Cellulose-bd_IV"/>
</dbReference>
<dbReference type="SUPFAM" id="SSF75005">
    <property type="entry name" value="Arabinanase/levansucrase/invertase"/>
    <property type="match status" value="1"/>
</dbReference>
<gene>
    <name evidence="11" type="ORF">FGF67_02830</name>
</gene>
<evidence type="ECO:0000256" key="5">
    <source>
        <dbReference type="ARBA" id="ARBA00023277"/>
    </source>
</evidence>
<dbReference type="PANTHER" id="PTHR43772:SF2">
    <property type="entry name" value="PUTATIVE (AFU_ORTHOLOGUE AFUA_2G04480)-RELATED"/>
    <property type="match status" value="1"/>
</dbReference>
<comment type="caution">
    <text evidence="11">The sequence shown here is derived from an EMBL/GenBank/DDBJ whole genome shotgun (WGS) entry which is preliminary data.</text>
</comment>
<feature type="site" description="Important for catalytic activity, responsible for pKa modulation of the active site Glu and correct orientation of both the proton donor and substrate" evidence="7">
    <location>
        <position position="159"/>
    </location>
</feature>
<evidence type="ECO:0000256" key="2">
    <source>
        <dbReference type="ARBA" id="ARBA00022651"/>
    </source>
</evidence>
<dbReference type="GO" id="GO:0030246">
    <property type="term" value="F:carbohydrate binding"/>
    <property type="evidence" value="ECO:0007669"/>
    <property type="project" value="InterPro"/>
</dbReference>
<dbReference type="PANTHER" id="PTHR43772">
    <property type="entry name" value="ENDO-1,4-BETA-XYLANASE"/>
    <property type="match status" value="1"/>
</dbReference>
<keyword evidence="3 9" id="KW-0732">Signal</keyword>
<keyword evidence="6 8" id="KW-0326">Glycosidase</keyword>
<dbReference type="CDD" id="cd04084">
    <property type="entry name" value="CBM6_xylanase-like"/>
    <property type="match status" value="1"/>
</dbReference>
<evidence type="ECO:0000313" key="12">
    <source>
        <dbReference type="Proteomes" id="UP000308713"/>
    </source>
</evidence>
<dbReference type="Pfam" id="PF03422">
    <property type="entry name" value="CBM_6"/>
    <property type="match status" value="1"/>
</dbReference>
<dbReference type="InterPro" id="IPR005084">
    <property type="entry name" value="CBM6"/>
</dbReference>
<dbReference type="InterPro" id="IPR023296">
    <property type="entry name" value="Glyco_hydro_beta-prop_sf"/>
</dbReference>
<dbReference type="SUPFAM" id="SSF49785">
    <property type="entry name" value="Galactose-binding domain-like"/>
    <property type="match status" value="1"/>
</dbReference>
<dbReference type="InterPro" id="IPR006710">
    <property type="entry name" value="Glyco_hydro_43"/>
</dbReference>
<evidence type="ECO:0000256" key="3">
    <source>
        <dbReference type="ARBA" id="ARBA00022729"/>
    </source>
</evidence>
<organism evidence="11 12">
    <name type="scientific">Allotamlana fucoidanivorans</name>
    <dbReference type="NCBI Taxonomy" id="2583814"/>
    <lineage>
        <taxon>Bacteria</taxon>
        <taxon>Pseudomonadati</taxon>
        <taxon>Bacteroidota</taxon>
        <taxon>Flavobacteriia</taxon>
        <taxon>Flavobacteriales</taxon>
        <taxon>Flavobacteriaceae</taxon>
        <taxon>Allotamlana</taxon>
    </lineage>
</organism>
<keyword evidence="4 8" id="KW-0378">Hydrolase</keyword>
<dbReference type="Gene3D" id="2.115.10.20">
    <property type="entry name" value="Glycosyl hydrolase domain, family 43"/>
    <property type="match status" value="1"/>
</dbReference>
<name>A0A5C4SSR7_9FLAO</name>
<proteinExistence type="inferred from homology"/>
<feature type="chain" id="PRO_5022903839" evidence="9">
    <location>
        <begin position="26"/>
        <end position="450"/>
    </location>
</feature>
<feature type="signal peptide" evidence="9">
    <location>
        <begin position="1"/>
        <end position="25"/>
    </location>
</feature>
<dbReference type="Gene3D" id="2.60.120.260">
    <property type="entry name" value="Galactose-binding domain-like"/>
    <property type="match status" value="1"/>
</dbReference>
<evidence type="ECO:0000256" key="9">
    <source>
        <dbReference type="SAM" id="SignalP"/>
    </source>
</evidence>
<dbReference type="CDD" id="cd08990">
    <property type="entry name" value="GH43_AXH_like"/>
    <property type="match status" value="1"/>
</dbReference>
<dbReference type="InterPro" id="IPR008979">
    <property type="entry name" value="Galactose-bd-like_sf"/>
</dbReference>
<evidence type="ECO:0000256" key="6">
    <source>
        <dbReference type="ARBA" id="ARBA00023295"/>
    </source>
</evidence>
<dbReference type="EMBL" id="VDCS01000002">
    <property type="protein sequence ID" value="TNJ46583.1"/>
    <property type="molecule type" value="Genomic_DNA"/>
</dbReference>